<name>A0ACC1LX13_9FUNG</name>
<dbReference type="EMBL" id="JANBVB010001906">
    <property type="protein sequence ID" value="KAJ2889308.1"/>
    <property type="molecule type" value="Genomic_DNA"/>
</dbReference>
<sequence>MGKRSQRSRKRPRSPQPAEPSLPPPPRSIPGFVWDAEKQRYFPATGRSANSSAQRDELRETRRVQQIEQIQTQQARSPPPTDHYYYFAPPVALPLFVRRRSASQVPTLGLDYLRFACLSRATPHTFNTNGGQSVVSAAAITADSQHAVIGHRNGSLWRAKLDSDNVHLEPPPAVAMSGGPGEVVSIRRFGNSTIAAYMGDEHSGGGMVAILGSSRLRYADCSVLTASSLPTSGPPLHTAVGLTGRVSVATISNASMAESFTAQTKTDIMSTAFVIDSPHVFAGGGRDGRVRLFDTRVASAHHDRKRGLLSLALQSKSSIHGIGAHGWRLVAASMDSGVRMWDIRMPVDDDSQQQRRPLSPYGASTCFGDDLHSPLQVLSAARLGFAVCQGFVAAAGSDNQVRVWSMDTGCMLKTIALPPSAAACTALDLVLSPATGLPTLLYSHASTTVAVSAS</sequence>
<comment type="caution">
    <text evidence="1">The sequence shown here is derived from an EMBL/GenBank/DDBJ whole genome shotgun (WGS) entry which is preliminary data.</text>
</comment>
<reference evidence="1" key="1">
    <citation type="submission" date="2022-07" db="EMBL/GenBank/DDBJ databases">
        <title>Phylogenomic reconstructions and comparative analyses of Kickxellomycotina fungi.</title>
        <authorList>
            <person name="Reynolds N.K."/>
            <person name="Stajich J.E."/>
            <person name="Barry K."/>
            <person name="Grigoriev I.V."/>
            <person name="Crous P."/>
            <person name="Smith M.E."/>
        </authorList>
    </citation>
    <scope>NUCLEOTIDE SEQUENCE</scope>
    <source>
        <strain evidence="1">CBS 190363</strain>
    </source>
</reference>
<organism evidence="1 2">
    <name type="scientific">Coemansia aciculifera</name>
    <dbReference type="NCBI Taxonomy" id="417176"/>
    <lineage>
        <taxon>Eukaryota</taxon>
        <taxon>Fungi</taxon>
        <taxon>Fungi incertae sedis</taxon>
        <taxon>Zoopagomycota</taxon>
        <taxon>Kickxellomycotina</taxon>
        <taxon>Kickxellomycetes</taxon>
        <taxon>Kickxellales</taxon>
        <taxon>Kickxellaceae</taxon>
        <taxon>Coemansia</taxon>
    </lineage>
</organism>
<accession>A0ACC1LX13</accession>
<evidence type="ECO:0000313" key="1">
    <source>
        <dbReference type="EMBL" id="KAJ2889308.1"/>
    </source>
</evidence>
<dbReference type="Proteomes" id="UP001139981">
    <property type="component" value="Unassembled WGS sequence"/>
</dbReference>
<proteinExistence type="predicted"/>
<keyword evidence="2" id="KW-1185">Reference proteome</keyword>
<protein>
    <submittedName>
        <fullName evidence="1">Uncharacterized protein</fullName>
    </submittedName>
</protein>
<gene>
    <name evidence="1" type="ORF">IWW38_004791</name>
</gene>
<evidence type="ECO:0000313" key="2">
    <source>
        <dbReference type="Proteomes" id="UP001139981"/>
    </source>
</evidence>